<dbReference type="Pfam" id="PF10317">
    <property type="entry name" value="7TM_GPCR_Srd"/>
    <property type="match status" value="1"/>
</dbReference>
<protein>
    <submittedName>
        <fullName evidence="6">G protein-coupled receptor</fullName>
    </submittedName>
</protein>
<organism evidence="6 7">
    <name type="scientific">Pristionchus pacificus</name>
    <name type="common">Parasitic nematode worm</name>
    <dbReference type="NCBI Taxonomy" id="54126"/>
    <lineage>
        <taxon>Eukaryota</taxon>
        <taxon>Metazoa</taxon>
        <taxon>Ecdysozoa</taxon>
        <taxon>Nematoda</taxon>
        <taxon>Chromadorea</taxon>
        <taxon>Rhabditida</taxon>
        <taxon>Rhabditina</taxon>
        <taxon>Diplogasteromorpha</taxon>
        <taxon>Diplogasteroidea</taxon>
        <taxon>Neodiplogasteridae</taxon>
        <taxon>Pristionchus</taxon>
    </lineage>
</organism>
<keyword evidence="7" id="KW-1185">Reference proteome</keyword>
<comment type="similarity">
    <text evidence="2">Belongs to the nematode receptor-like protein srd family.</text>
</comment>
<evidence type="ECO:0000313" key="6">
    <source>
        <dbReference type="EnsemblMetazoa" id="PPA33569.1"/>
    </source>
</evidence>
<dbReference type="AlphaFoldDB" id="A0A2A6B8X8"/>
<dbReference type="Proteomes" id="UP000005239">
    <property type="component" value="Unassembled WGS sequence"/>
</dbReference>
<name>A0A2A6B8X8_PRIPA</name>
<dbReference type="PANTHER" id="PTHR22945">
    <property type="entry name" value="SERPENTINE RECEPTOR, CLASS D DELTA"/>
    <property type="match status" value="1"/>
</dbReference>
<keyword evidence="4" id="KW-1133">Transmembrane helix</keyword>
<gene>
    <name evidence="6" type="primary">WBGene00271938</name>
</gene>
<keyword evidence="5" id="KW-0472">Membrane</keyword>
<dbReference type="EnsemblMetazoa" id="PPA33569.1">
    <property type="protein sequence ID" value="PPA33569.1"/>
    <property type="gene ID" value="WBGene00271938"/>
</dbReference>
<accession>A0A2A6B8X8</accession>
<dbReference type="GO" id="GO:0016020">
    <property type="term" value="C:membrane"/>
    <property type="evidence" value="ECO:0007669"/>
    <property type="project" value="UniProtKB-SubCell"/>
</dbReference>
<dbReference type="InterPro" id="IPR050920">
    <property type="entry name" value="Nematode_rcpt-like_delta"/>
</dbReference>
<evidence type="ECO:0000256" key="2">
    <source>
        <dbReference type="ARBA" id="ARBA00009166"/>
    </source>
</evidence>
<dbReference type="PANTHER" id="PTHR22945:SF40">
    <property type="entry name" value="SERPENTINE RECEPTOR, CLASS D (DELTA)-RELATED"/>
    <property type="match status" value="1"/>
</dbReference>
<comment type="subcellular location">
    <subcellularLocation>
        <location evidence="1">Membrane</location>
        <topology evidence="1">Multi-pass membrane protein</topology>
    </subcellularLocation>
</comment>
<reference evidence="7" key="1">
    <citation type="journal article" date="2008" name="Nat. Genet.">
        <title>The Pristionchus pacificus genome provides a unique perspective on nematode lifestyle and parasitism.</title>
        <authorList>
            <person name="Dieterich C."/>
            <person name="Clifton S.W."/>
            <person name="Schuster L.N."/>
            <person name="Chinwalla A."/>
            <person name="Delehaunty K."/>
            <person name="Dinkelacker I."/>
            <person name="Fulton L."/>
            <person name="Fulton R."/>
            <person name="Godfrey J."/>
            <person name="Minx P."/>
            <person name="Mitreva M."/>
            <person name="Roeseler W."/>
            <person name="Tian H."/>
            <person name="Witte H."/>
            <person name="Yang S.P."/>
            <person name="Wilson R.K."/>
            <person name="Sommer R.J."/>
        </authorList>
    </citation>
    <scope>NUCLEOTIDE SEQUENCE [LARGE SCALE GENOMIC DNA]</scope>
    <source>
        <strain evidence="7">PS312</strain>
    </source>
</reference>
<evidence type="ECO:0000313" key="7">
    <source>
        <dbReference type="Proteomes" id="UP000005239"/>
    </source>
</evidence>
<dbReference type="InterPro" id="IPR019421">
    <property type="entry name" value="7TM_GPCR_serpentine_rcpt_Srd"/>
</dbReference>
<keyword evidence="3" id="KW-0812">Transmembrane</keyword>
<evidence type="ECO:0000256" key="3">
    <source>
        <dbReference type="ARBA" id="ARBA00022692"/>
    </source>
</evidence>
<evidence type="ECO:0000256" key="1">
    <source>
        <dbReference type="ARBA" id="ARBA00004141"/>
    </source>
</evidence>
<accession>A0A8R1ULB8</accession>
<reference evidence="6" key="2">
    <citation type="submission" date="2022-06" db="UniProtKB">
        <authorList>
            <consortium name="EnsemblMetazoa"/>
        </authorList>
    </citation>
    <scope>IDENTIFICATION</scope>
    <source>
        <strain evidence="6">PS312</strain>
    </source>
</reference>
<proteinExistence type="inferred from homology"/>
<evidence type="ECO:0000256" key="5">
    <source>
        <dbReference type="ARBA" id="ARBA00023136"/>
    </source>
</evidence>
<evidence type="ECO:0000256" key="4">
    <source>
        <dbReference type="ARBA" id="ARBA00022989"/>
    </source>
</evidence>
<sequence length="215" mass="24007">METALDRLNQALPVIHGIMFLMGFSNNTALLIAAFMRAPPALRSYSVMIKVGALNDFISVICDTFAMQRLWILDNASPRRQNVLYVMLALYSLPAFVVFLFSFAQAEDSFVREFISLHEPYYLSEPGVLTGHYGFTPLVMFVIAFCAVTPGISYVIITVTRNKVNELSGVKEPDTGLAPPALWDIAADKQAMQQEQRLQVARCTKIIIAEGQDHR</sequence>